<proteinExistence type="predicted"/>
<reference evidence="1" key="2">
    <citation type="submission" date="2020-09" db="EMBL/GenBank/DDBJ databases">
        <authorList>
            <person name="Sun Q."/>
            <person name="Zhou Y."/>
        </authorList>
    </citation>
    <scope>NUCLEOTIDE SEQUENCE</scope>
    <source>
        <strain evidence="1">CGMCC 1.10998</strain>
    </source>
</reference>
<accession>A0A916UJE0</accession>
<sequence>MEDSTAAWIAPFAPIGALGDVMAVFHQRGAIEELSDAEIAVFAASLTQVVSYFADNGLSSFNLSFFPEQPAEKSGRHRLTARLLPRFYLNNSLHVSDASYLQLLLQEAFCMRFPETLAAQMRPALQNR</sequence>
<organism evidence="1 2">
    <name type="scientific">Undibacterium terreum</name>
    <dbReference type="NCBI Taxonomy" id="1224302"/>
    <lineage>
        <taxon>Bacteria</taxon>
        <taxon>Pseudomonadati</taxon>
        <taxon>Pseudomonadota</taxon>
        <taxon>Betaproteobacteria</taxon>
        <taxon>Burkholderiales</taxon>
        <taxon>Oxalobacteraceae</taxon>
        <taxon>Undibacterium</taxon>
    </lineage>
</organism>
<name>A0A916UJE0_9BURK</name>
<comment type="caution">
    <text evidence="1">The sequence shown here is derived from an EMBL/GenBank/DDBJ whole genome shotgun (WGS) entry which is preliminary data.</text>
</comment>
<keyword evidence="2" id="KW-1185">Reference proteome</keyword>
<gene>
    <name evidence="1" type="ORF">GCM10011396_20310</name>
</gene>
<evidence type="ECO:0000313" key="1">
    <source>
        <dbReference type="EMBL" id="GGC73094.1"/>
    </source>
</evidence>
<protein>
    <submittedName>
        <fullName evidence="1">Uncharacterized protein</fullName>
    </submittedName>
</protein>
<dbReference type="EMBL" id="BMED01000002">
    <property type="protein sequence ID" value="GGC73094.1"/>
    <property type="molecule type" value="Genomic_DNA"/>
</dbReference>
<evidence type="ECO:0000313" key="2">
    <source>
        <dbReference type="Proteomes" id="UP000637423"/>
    </source>
</evidence>
<dbReference type="AlphaFoldDB" id="A0A916UJE0"/>
<dbReference type="Proteomes" id="UP000637423">
    <property type="component" value="Unassembled WGS sequence"/>
</dbReference>
<reference evidence="1" key="1">
    <citation type="journal article" date="2014" name="Int. J. Syst. Evol. Microbiol.">
        <title>Complete genome sequence of Corynebacterium casei LMG S-19264T (=DSM 44701T), isolated from a smear-ripened cheese.</title>
        <authorList>
            <consortium name="US DOE Joint Genome Institute (JGI-PGF)"/>
            <person name="Walter F."/>
            <person name="Albersmeier A."/>
            <person name="Kalinowski J."/>
            <person name="Ruckert C."/>
        </authorList>
    </citation>
    <scope>NUCLEOTIDE SEQUENCE</scope>
    <source>
        <strain evidence="1">CGMCC 1.10998</strain>
    </source>
</reference>